<name>A0A246JWN3_9SPHN</name>
<dbReference type="InterPro" id="IPR000595">
    <property type="entry name" value="cNMP-bd_dom"/>
</dbReference>
<keyword evidence="2" id="KW-0238">DNA-binding</keyword>
<dbReference type="AlphaFoldDB" id="A0A246JWN3"/>
<organism evidence="5 6">
    <name type="scientific">Sphingopyxis bauzanensis</name>
    <dbReference type="NCBI Taxonomy" id="651663"/>
    <lineage>
        <taxon>Bacteria</taxon>
        <taxon>Pseudomonadati</taxon>
        <taxon>Pseudomonadota</taxon>
        <taxon>Alphaproteobacteria</taxon>
        <taxon>Sphingomonadales</taxon>
        <taxon>Sphingomonadaceae</taxon>
        <taxon>Sphingopyxis</taxon>
    </lineage>
</organism>
<dbReference type="InterPro" id="IPR018490">
    <property type="entry name" value="cNMP-bd_dom_sf"/>
</dbReference>
<dbReference type="GO" id="GO:0005829">
    <property type="term" value="C:cytosol"/>
    <property type="evidence" value="ECO:0007669"/>
    <property type="project" value="TreeGrafter"/>
</dbReference>
<dbReference type="SUPFAM" id="SSF51206">
    <property type="entry name" value="cAMP-binding domain-like"/>
    <property type="match status" value="1"/>
</dbReference>
<keyword evidence="3" id="KW-0804">Transcription</keyword>
<dbReference type="PANTHER" id="PTHR24567">
    <property type="entry name" value="CRP FAMILY TRANSCRIPTIONAL REGULATORY PROTEIN"/>
    <property type="match status" value="1"/>
</dbReference>
<gene>
    <name evidence="5" type="ORF">CDQ92_07700</name>
</gene>
<dbReference type="PROSITE" id="PS51063">
    <property type="entry name" value="HTH_CRP_2"/>
    <property type="match status" value="1"/>
</dbReference>
<dbReference type="Pfam" id="PF00027">
    <property type="entry name" value="cNMP_binding"/>
    <property type="match status" value="1"/>
</dbReference>
<keyword evidence="6" id="KW-1185">Reference proteome</keyword>
<dbReference type="GO" id="GO:0003677">
    <property type="term" value="F:DNA binding"/>
    <property type="evidence" value="ECO:0007669"/>
    <property type="project" value="UniProtKB-KW"/>
</dbReference>
<dbReference type="EMBL" id="NISK01000002">
    <property type="protein sequence ID" value="OWQ96972.1"/>
    <property type="molecule type" value="Genomic_DNA"/>
</dbReference>
<sequence>MPKNGELPDPDDKMRVGQHALRNEGGCGGMFRRSGGPGAPMSNVSSVLHLIEPLKSETQPLRFRARQPLIRRGELPTAVWYIEDGWSARFKLLRDGRRHISRFYAPGDICDLSWLVAGAADQSVMTLTPLRAVRIDRTRLDARLRNDAALGFALAREALAEMRWQAEWLVTIGCKSAAERIAHFLCELYLRLERRGKTRETSCDFPLSQQDIADFTGMTSVHACRTLRELRNSGVIELCRRRLRIVDFSRLVRMAAFDANYLEEPMTAAGAGLAAPGHRTATPECRPAAC</sequence>
<dbReference type="InterPro" id="IPR012318">
    <property type="entry name" value="HTH_CRP"/>
</dbReference>
<evidence type="ECO:0000259" key="4">
    <source>
        <dbReference type="PROSITE" id="PS51063"/>
    </source>
</evidence>
<dbReference type="SMART" id="SM00419">
    <property type="entry name" value="HTH_CRP"/>
    <property type="match status" value="1"/>
</dbReference>
<keyword evidence="1" id="KW-0805">Transcription regulation</keyword>
<dbReference type="InterPro" id="IPR050397">
    <property type="entry name" value="Env_Response_Regulators"/>
</dbReference>
<dbReference type="Gene3D" id="1.10.10.10">
    <property type="entry name" value="Winged helix-like DNA-binding domain superfamily/Winged helix DNA-binding domain"/>
    <property type="match status" value="1"/>
</dbReference>
<dbReference type="Gene3D" id="2.60.120.10">
    <property type="entry name" value="Jelly Rolls"/>
    <property type="match status" value="1"/>
</dbReference>
<evidence type="ECO:0000256" key="1">
    <source>
        <dbReference type="ARBA" id="ARBA00023015"/>
    </source>
</evidence>
<dbReference type="SMART" id="SM00100">
    <property type="entry name" value="cNMP"/>
    <property type="match status" value="1"/>
</dbReference>
<accession>A0A246JWN3</accession>
<evidence type="ECO:0000256" key="2">
    <source>
        <dbReference type="ARBA" id="ARBA00023125"/>
    </source>
</evidence>
<reference evidence="5 6" key="1">
    <citation type="journal article" date="2010" name="Int. J. Syst. Evol. Microbiol.">
        <title>Sphingopyxis bauzanensis sp. nov., a psychrophilic bacterium isolated from soil.</title>
        <authorList>
            <person name="Zhang D.C."/>
            <person name="Liu H.C."/>
            <person name="Xin Y.H."/>
            <person name="Zhou Y.G."/>
            <person name="Schinner F."/>
            <person name="Margesin R."/>
        </authorList>
    </citation>
    <scope>NUCLEOTIDE SEQUENCE [LARGE SCALE GENOMIC DNA]</scope>
    <source>
        <strain evidence="5 6">DSM 22271</strain>
    </source>
</reference>
<dbReference type="GO" id="GO:0003700">
    <property type="term" value="F:DNA-binding transcription factor activity"/>
    <property type="evidence" value="ECO:0007669"/>
    <property type="project" value="TreeGrafter"/>
</dbReference>
<dbReference type="InterPro" id="IPR036388">
    <property type="entry name" value="WH-like_DNA-bd_sf"/>
</dbReference>
<evidence type="ECO:0000313" key="5">
    <source>
        <dbReference type="EMBL" id="OWQ96972.1"/>
    </source>
</evidence>
<comment type="caution">
    <text evidence="5">The sequence shown here is derived from an EMBL/GenBank/DDBJ whole genome shotgun (WGS) entry which is preliminary data.</text>
</comment>
<feature type="domain" description="HTH crp-type" evidence="4">
    <location>
        <begin position="175"/>
        <end position="249"/>
    </location>
</feature>
<dbReference type="SUPFAM" id="SSF46785">
    <property type="entry name" value="Winged helix' DNA-binding domain"/>
    <property type="match status" value="1"/>
</dbReference>
<dbReference type="CDD" id="cd00038">
    <property type="entry name" value="CAP_ED"/>
    <property type="match status" value="1"/>
</dbReference>
<protein>
    <submittedName>
        <fullName evidence="5">Cyclic nucleotide-binding protein</fullName>
    </submittedName>
</protein>
<dbReference type="Pfam" id="PF13545">
    <property type="entry name" value="HTH_Crp_2"/>
    <property type="match status" value="1"/>
</dbReference>
<dbReference type="InterPro" id="IPR036390">
    <property type="entry name" value="WH_DNA-bd_sf"/>
</dbReference>
<proteinExistence type="predicted"/>
<dbReference type="Proteomes" id="UP000197361">
    <property type="component" value="Unassembled WGS sequence"/>
</dbReference>
<evidence type="ECO:0000256" key="3">
    <source>
        <dbReference type="ARBA" id="ARBA00023163"/>
    </source>
</evidence>
<dbReference type="PANTHER" id="PTHR24567:SF68">
    <property type="entry name" value="DNA-BINDING TRANSCRIPTIONAL DUAL REGULATOR CRP"/>
    <property type="match status" value="1"/>
</dbReference>
<evidence type="ECO:0000313" key="6">
    <source>
        <dbReference type="Proteomes" id="UP000197361"/>
    </source>
</evidence>
<dbReference type="InterPro" id="IPR014710">
    <property type="entry name" value="RmlC-like_jellyroll"/>
</dbReference>